<dbReference type="SUPFAM" id="SSF55753">
    <property type="entry name" value="Actin depolymerizing proteins"/>
    <property type="match status" value="2"/>
</dbReference>
<dbReference type="GeneID" id="54482469"/>
<dbReference type="FunFam" id="3.40.20.10:FF:000007">
    <property type="entry name" value="Twinfilin-1 isoform 1"/>
    <property type="match status" value="1"/>
</dbReference>
<dbReference type="Pfam" id="PF00241">
    <property type="entry name" value="Cofilin_ADF"/>
    <property type="match status" value="2"/>
</dbReference>
<dbReference type="CDD" id="cd11285">
    <property type="entry name" value="ADF_Twf-N_like"/>
    <property type="match status" value="1"/>
</dbReference>
<evidence type="ECO:0000256" key="2">
    <source>
        <dbReference type="ARBA" id="ARBA00004544"/>
    </source>
</evidence>
<feature type="domain" description="ADF-H" evidence="11">
    <location>
        <begin position="3"/>
        <end position="140"/>
    </location>
</feature>
<evidence type="ECO:0000313" key="13">
    <source>
        <dbReference type="Proteomes" id="UP000799437"/>
    </source>
</evidence>
<name>A0A6A6WMM3_9PEZI</name>
<keyword evidence="6" id="KW-0009">Actin-binding</keyword>
<evidence type="ECO:0000313" key="12">
    <source>
        <dbReference type="EMBL" id="KAF2763477.1"/>
    </source>
</evidence>
<evidence type="ECO:0000256" key="10">
    <source>
        <dbReference type="ARBA" id="ARBA00069496"/>
    </source>
</evidence>
<dbReference type="FunFam" id="3.40.20.10:FF:000042">
    <property type="entry name" value="Actin depolymerizing protein"/>
    <property type="match status" value="1"/>
</dbReference>
<comment type="subcellular location">
    <subcellularLocation>
        <location evidence="2">Cytoplasm</location>
        <location evidence="2">Cell cortex</location>
    </subcellularLocation>
    <subcellularLocation>
        <location evidence="1">Cytoplasm</location>
        <location evidence="1">Cytoskeleton</location>
    </subcellularLocation>
</comment>
<dbReference type="CDD" id="cd11284">
    <property type="entry name" value="ADF_Twf-C_like"/>
    <property type="match status" value="1"/>
</dbReference>
<dbReference type="InterPro" id="IPR002108">
    <property type="entry name" value="ADF-H"/>
</dbReference>
<keyword evidence="5" id="KW-0677">Repeat</keyword>
<dbReference type="OrthoDB" id="10006997at2759"/>
<comment type="function">
    <text evidence="9">Actin-binding protein involved in motile and morphological processes. Inhibits actin polymerization, likely by sequestering G-actin.</text>
</comment>
<evidence type="ECO:0000256" key="4">
    <source>
        <dbReference type="ARBA" id="ARBA00022490"/>
    </source>
</evidence>
<proteinExistence type="inferred from homology"/>
<dbReference type="AlphaFoldDB" id="A0A6A6WMM3"/>
<evidence type="ECO:0000256" key="1">
    <source>
        <dbReference type="ARBA" id="ARBA00004245"/>
    </source>
</evidence>
<protein>
    <recommendedName>
        <fullName evidence="10">Twinfilin</fullName>
    </recommendedName>
</protein>
<keyword evidence="4" id="KW-0963">Cytoplasm</keyword>
<dbReference type="GO" id="GO:0030042">
    <property type="term" value="P:actin filament depolymerization"/>
    <property type="evidence" value="ECO:0007669"/>
    <property type="project" value="TreeGrafter"/>
</dbReference>
<accession>A0A6A6WMM3</accession>
<dbReference type="GO" id="GO:0003785">
    <property type="term" value="F:actin monomer binding"/>
    <property type="evidence" value="ECO:0007669"/>
    <property type="project" value="TreeGrafter"/>
</dbReference>
<evidence type="ECO:0000256" key="7">
    <source>
        <dbReference type="ARBA" id="ARBA00023212"/>
    </source>
</evidence>
<dbReference type="PANTHER" id="PTHR13759:SF1">
    <property type="entry name" value="TWINFILIN"/>
    <property type="match status" value="1"/>
</dbReference>
<dbReference type="PROSITE" id="PS51263">
    <property type="entry name" value="ADF_H"/>
    <property type="match status" value="2"/>
</dbReference>
<dbReference type="GO" id="GO:0051015">
    <property type="term" value="F:actin filament binding"/>
    <property type="evidence" value="ECO:0007669"/>
    <property type="project" value="TreeGrafter"/>
</dbReference>
<sequence>MQSGISASAELTAAFQNLLSSPSQRGLLISIESERLVPSSTLPGTSSFYADLSALSTQLKPDAARYIILRRPDSLSATSQPGELVLVTYIPLPAPVRQKTLFASTRLSLPRELGSEHFGEHVWVERADEVTEEGWRKHEKHVQLDQPLTQEERDLVGIKEAEAKESGGTGSRRGHTGGTLDIRVGDRVVDTLRDLKNGGPNLVQLKFDIPTETVVLDSTKSATPASLSNDISSTEPRYSFYRHTNDAILFIYTCPTTSKIKERMIYATSERSVRGLATSEAGIEIAKKLEASNPADVTAQSIEDEFKETIVETKQAFSKPKRPGRR</sequence>
<comment type="subunit">
    <text evidence="8">Interacts with G-actin; ADP-actin form.</text>
</comment>
<evidence type="ECO:0000256" key="9">
    <source>
        <dbReference type="ARBA" id="ARBA00056419"/>
    </source>
</evidence>
<dbReference type="Gene3D" id="3.40.20.10">
    <property type="entry name" value="Severin"/>
    <property type="match status" value="2"/>
</dbReference>
<dbReference type="GO" id="GO:0005938">
    <property type="term" value="C:cell cortex"/>
    <property type="evidence" value="ECO:0007669"/>
    <property type="project" value="UniProtKB-SubCell"/>
</dbReference>
<dbReference type="InterPro" id="IPR029006">
    <property type="entry name" value="ADF-H/Gelsolin-like_dom_sf"/>
</dbReference>
<evidence type="ECO:0000259" key="11">
    <source>
        <dbReference type="PROSITE" id="PS51263"/>
    </source>
</evidence>
<feature type="domain" description="ADF-H" evidence="11">
    <location>
        <begin position="179"/>
        <end position="307"/>
    </location>
</feature>
<organism evidence="12 13">
    <name type="scientific">Pseudovirgaria hyperparasitica</name>
    <dbReference type="NCBI Taxonomy" id="470096"/>
    <lineage>
        <taxon>Eukaryota</taxon>
        <taxon>Fungi</taxon>
        <taxon>Dikarya</taxon>
        <taxon>Ascomycota</taxon>
        <taxon>Pezizomycotina</taxon>
        <taxon>Dothideomycetes</taxon>
        <taxon>Dothideomycetes incertae sedis</taxon>
        <taxon>Acrospermales</taxon>
        <taxon>Acrospermaceae</taxon>
        <taxon>Pseudovirgaria</taxon>
    </lineage>
</organism>
<dbReference type="GO" id="GO:0051016">
    <property type="term" value="P:barbed-end actin filament capping"/>
    <property type="evidence" value="ECO:0007669"/>
    <property type="project" value="TreeGrafter"/>
</dbReference>
<evidence type="ECO:0000256" key="6">
    <source>
        <dbReference type="ARBA" id="ARBA00023203"/>
    </source>
</evidence>
<evidence type="ECO:0000256" key="5">
    <source>
        <dbReference type="ARBA" id="ARBA00022737"/>
    </source>
</evidence>
<keyword evidence="7" id="KW-0206">Cytoskeleton</keyword>
<dbReference type="EMBL" id="ML996565">
    <property type="protein sequence ID" value="KAF2763477.1"/>
    <property type="molecule type" value="Genomic_DNA"/>
</dbReference>
<dbReference type="InterPro" id="IPR028458">
    <property type="entry name" value="Twinfilin"/>
</dbReference>
<dbReference type="RefSeq" id="XP_033605928.1">
    <property type="nucleotide sequence ID" value="XM_033741415.1"/>
</dbReference>
<dbReference type="Proteomes" id="UP000799437">
    <property type="component" value="Unassembled WGS sequence"/>
</dbReference>
<evidence type="ECO:0000256" key="8">
    <source>
        <dbReference type="ARBA" id="ARBA00038532"/>
    </source>
</evidence>
<dbReference type="GO" id="GO:0005884">
    <property type="term" value="C:actin filament"/>
    <property type="evidence" value="ECO:0007669"/>
    <property type="project" value="TreeGrafter"/>
</dbReference>
<evidence type="ECO:0000256" key="3">
    <source>
        <dbReference type="ARBA" id="ARBA00009557"/>
    </source>
</evidence>
<keyword evidence="13" id="KW-1185">Reference proteome</keyword>
<comment type="similarity">
    <text evidence="3">Belongs to the actin-binding proteins ADF family. Twinfilin subfamily.</text>
</comment>
<dbReference type="SMART" id="SM00102">
    <property type="entry name" value="ADF"/>
    <property type="match status" value="2"/>
</dbReference>
<gene>
    <name evidence="12" type="ORF">EJ05DRAFT_40010</name>
</gene>
<dbReference type="PANTHER" id="PTHR13759">
    <property type="entry name" value="TWINFILIN"/>
    <property type="match status" value="1"/>
</dbReference>
<reference evidence="12" key="1">
    <citation type="journal article" date="2020" name="Stud. Mycol.">
        <title>101 Dothideomycetes genomes: a test case for predicting lifestyles and emergence of pathogens.</title>
        <authorList>
            <person name="Haridas S."/>
            <person name="Albert R."/>
            <person name="Binder M."/>
            <person name="Bloem J."/>
            <person name="Labutti K."/>
            <person name="Salamov A."/>
            <person name="Andreopoulos B."/>
            <person name="Baker S."/>
            <person name="Barry K."/>
            <person name="Bills G."/>
            <person name="Bluhm B."/>
            <person name="Cannon C."/>
            <person name="Castanera R."/>
            <person name="Culley D."/>
            <person name="Daum C."/>
            <person name="Ezra D."/>
            <person name="Gonzalez J."/>
            <person name="Henrissat B."/>
            <person name="Kuo A."/>
            <person name="Liang C."/>
            <person name="Lipzen A."/>
            <person name="Lutzoni F."/>
            <person name="Magnuson J."/>
            <person name="Mondo S."/>
            <person name="Nolan M."/>
            <person name="Ohm R."/>
            <person name="Pangilinan J."/>
            <person name="Park H.-J."/>
            <person name="Ramirez L."/>
            <person name="Alfaro M."/>
            <person name="Sun H."/>
            <person name="Tritt A."/>
            <person name="Yoshinaga Y."/>
            <person name="Zwiers L.-H."/>
            <person name="Turgeon B."/>
            <person name="Goodwin S."/>
            <person name="Spatafora J."/>
            <person name="Crous P."/>
            <person name="Grigoriev I."/>
        </authorList>
    </citation>
    <scope>NUCLEOTIDE SEQUENCE</scope>
    <source>
        <strain evidence="12">CBS 121739</strain>
    </source>
</reference>